<organism evidence="2">
    <name type="scientific">Anopheles braziliensis</name>
    <dbReference type="NCBI Taxonomy" id="58242"/>
    <lineage>
        <taxon>Eukaryota</taxon>
        <taxon>Metazoa</taxon>
        <taxon>Ecdysozoa</taxon>
        <taxon>Arthropoda</taxon>
        <taxon>Hexapoda</taxon>
        <taxon>Insecta</taxon>
        <taxon>Pterygota</taxon>
        <taxon>Neoptera</taxon>
        <taxon>Endopterygota</taxon>
        <taxon>Diptera</taxon>
        <taxon>Nematocera</taxon>
        <taxon>Culicoidea</taxon>
        <taxon>Culicidae</taxon>
        <taxon>Anophelinae</taxon>
        <taxon>Anopheles</taxon>
    </lineage>
</organism>
<evidence type="ECO:0000313" key="2">
    <source>
        <dbReference type="EMBL" id="MBW32868.1"/>
    </source>
</evidence>
<name>A0A2M3ZWV0_9DIPT</name>
<sequence length="82" mass="9375">MNPRTKSLWLLVWSLSAAVSRFFCYIPPSIYQLRSSPSATSDPDRLRPLLASNEVPRRDEAPTQRSLPYSHLQIESARGFKL</sequence>
<dbReference type="EMBL" id="GGFM01012117">
    <property type="protein sequence ID" value="MBW32868.1"/>
    <property type="molecule type" value="Transcribed_RNA"/>
</dbReference>
<reference evidence="2" key="1">
    <citation type="submission" date="2018-01" db="EMBL/GenBank/DDBJ databases">
        <title>An insight into the sialome of Amazonian anophelines.</title>
        <authorList>
            <person name="Ribeiro J.M."/>
            <person name="Scarpassa V."/>
            <person name="Calvo E."/>
        </authorList>
    </citation>
    <scope>NUCLEOTIDE SEQUENCE</scope>
    <source>
        <tissue evidence="2">Salivary glands</tissue>
    </source>
</reference>
<feature type="region of interest" description="Disordered" evidence="1">
    <location>
        <begin position="34"/>
        <end position="69"/>
    </location>
</feature>
<proteinExistence type="predicted"/>
<evidence type="ECO:0000256" key="1">
    <source>
        <dbReference type="SAM" id="MobiDB-lite"/>
    </source>
</evidence>
<accession>A0A2M3ZWV0</accession>
<protein>
    <submittedName>
        <fullName evidence="2">Putative secreted peptide</fullName>
    </submittedName>
</protein>
<dbReference type="AlphaFoldDB" id="A0A2M3ZWV0"/>